<dbReference type="Proteomes" id="UP000829398">
    <property type="component" value="Chromosome 9"/>
</dbReference>
<reference evidence="2" key="1">
    <citation type="journal article" date="2023" name="Hortic. Res.">
        <title>A chromosome-level phased genome enabling allele-level studies in sweet orange: a case study on citrus Huanglongbing tolerance.</title>
        <authorList>
            <person name="Wu B."/>
            <person name="Yu Q."/>
            <person name="Deng Z."/>
            <person name="Duan Y."/>
            <person name="Luo F."/>
            <person name="Gmitter F. Jr."/>
        </authorList>
    </citation>
    <scope>NUCLEOTIDE SEQUENCE [LARGE SCALE GENOMIC DNA]</scope>
    <source>
        <strain evidence="2">cv. Valencia</strain>
    </source>
</reference>
<sequence>MSDVKDQSNAEGLVAKGKPEKKYNKQKKNNSQKDKAEKKKKKRMCYFCQKEGHYIKDCFEKKKLEELQKKSNGKAAVASEDESDYDEANVLVAAERHPTASVTKDKTKLWHMRLAHISERGLRELSNQGLLGDDKGSSQVSSLGGARYFVSFIDDFSRKVWIYVLKHKNEALGKFKEWITLIENQTDKKIKRFRTDNGLEYCSKEFEDFCKSKGIARHRIVTYTPQQNGLAERMNITLIERVRCMLLNANLSKGFWAEAATPAAYLINRSPSSALGFKTPQELWSGKPPDLSNLRIFGCPAYAHIKQYQSKEWKKPSELETYQLARDRERRAIKMPKKYGIADLISYALTVADEVNGGKPLSYKEAMCCGDKLKYSIKLLLALSAYFDLELEQMDVKTALLHGSLDEEIFMAQPEWFIERGSEENVCLLKKSLYGLKQSPRQWYLKFDEFMISHGYCRSKFDYCVYYKFLSNGGGIYLLLYVDDMLIACKQKEEIKKLKVELNTEFEIKDLSAATKILGMQIIRDRDSKTLYMFQADYVKKVLARFNMEDSKPVTTPLSTHFQLSKSLEPTTDDDLNYMRKIPYSSAVGSIMYAMVCTRPDLAHGVGVISRFMGNPADKDGIKSITSFVFTMCGGAISWKSSLQSVVALLTTEAEYIALTEVVKEAIWLRRLVSELRFKQEVVKVNCDSSSGIQLSKNPKYHERTKHIDVRMHFIRDEISKGVVNVVKVRSEVNLADMLTKHLPSVRFRDLLNLIGSVSL</sequence>
<comment type="caution">
    <text evidence="1">The sequence shown here is derived from an EMBL/GenBank/DDBJ whole genome shotgun (WGS) entry which is preliminary data.</text>
</comment>
<dbReference type="EMBL" id="CM039178">
    <property type="protein sequence ID" value="KAH9683131.1"/>
    <property type="molecule type" value="Genomic_DNA"/>
</dbReference>
<gene>
    <name evidence="1" type="ORF">KPL71_027591</name>
</gene>
<protein>
    <submittedName>
        <fullName evidence="1">Integrase catalytic domain-containing protein</fullName>
    </submittedName>
</protein>
<evidence type="ECO:0000313" key="2">
    <source>
        <dbReference type="Proteomes" id="UP000829398"/>
    </source>
</evidence>
<keyword evidence="2" id="KW-1185">Reference proteome</keyword>
<evidence type="ECO:0000313" key="1">
    <source>
        <dbReference type="EMBL" id="KAH9683131.1"/>
    </source>
</evidence>
<organism evidence="1 2">
    <name type="scientific">Citrus sinensis</name>
    <name type="common">Sweet orange</name>
    <name type="synonym">Citrus aurantium var. sinensis</name>
    <dbReference type="NCBI Taxonomy" id="2711"/>
    <lineage>
        <taxon>Eukaryota</taxon>
        <taxon>Viridiplantae</taxon>
        <taxon>Streptophyta</taxon>
        <taxon>Embryophyta</taxon>
        <taxon>Tracheophyta</taxon>
        <taxon>Spermatophyta</taxon>
        <taxon>Magnoliopsida</taxon>
        <taxon>eudicotyledons</taxon>
        <taxon>Gunneridae</taxon>
        <taxon>Pentapetalae</taxon>
        <taxon>rosids</taxon>
        <taxon>malvids</taxon>
        <taxon>Sapindales</taxon>
        <taxon>Rutaceae</taxon>
        <taxon>Aurantioideae</taxon>
        <taxon>Citrus</taxon>
    </lineage>
</organism>
<accession>A0ACB8I7Z4</accession>
<name>A0ACB8I7Z4_CITSI</name>
<proteinExistence type="predicted"/>